<evidence type="ECO:0000313" key="1">
    <source>
        <dbReference type="EMBL" id="KAI4338189.1"/>
    </source>
</evidence>
<name>A0ACB9NP05_BAUVA</name>
<dbReference type="EMBL" id="CM039431">
    <property type="protein sequence ID" value="KAI4338189.1"/>
    <property type="molecule type" value="Genomic_DNA"/>
</dbReference>
<organism evidence="1 2">
    <name type="scientific">Bauhinia variegata</name>
    <name type="common">Purple orchid tree</name>
    <name type="synonym">Phanera variegata</name>
    <dbReference type="NCBI Taxonomy" id="167791"/>
    <lineage>
        <taxon>Eukaryota</taxon>
        <taxon>Viridiplantae</taxon>
        <taxon>Streptophyta</taxon>
        <taxon>Embryophyta</taxon>
        <taxon>Tracheophyta</taxon>
        <taxon>Spermatophyta</taxon>
        <taxon>Magnoliopsida</taxon>
        <taxon>eudicotyledons</taxon>
        <taxon>Gunneridae</taxon>
        <taxon>Pentapetalae</taxon>
        <taxon>rosids</taxon>
        <taxon>fabids</taxon>
        <taxon>Fabales</taxon>
        <taxon>Fabaceae</taxon>
        <taxon>Cercidoideae</taxon>
        <taxon>Cercideae</taxon>
        <taxon>Bauhiniinae</taxon>
        <taxon>Bauhinia</taxon>
    </lineage>
</organism>
<accession>A0ACB9NP05</accession>
<keyword evidence="2" id="KW-1185">Reference proteome</keyword>
<reference evidence="1 2" key="1">
    <citation type="journal article" date="2022" name="DNA Res.">
        <title>Chromosomal-level genome assembly of the orchid tree Bauhinia variegata (Leguminosae; Cercidoideae) supports the allotetraploid origin hypothesis of Bauhinia.</title>
        <authorList>
            <person name="Zhong Y."/>
            <person name="Chen Y."/>
            <person name="Zheng D."/>
            <person name="Pang J."/>
            <person name="Liu Y."/>
            <person name="Luo S."/>
            <person name="Meng S."/>
            <person name="Qian L."/>
            <person name="Wei D."/>
            <person name="Dai S."/>
            <person name="Zhou R."/>
        </authorList>
    </citation>
    <scope>NUCLEOTIDE SEQUENCE [LARGE SCALE GENOMIC DNA]</scope>
    <source>
        <strain evidence="1">BV-YZ2020</strain>
    </source>
</reference>
<sequence>MAKQSSFVRNLVFLLLSVLICLSSGKNSNVGCIQRERNALLNFKASLNDPSNRLSSWKGNDCCLWNGIICSNITGHVIKLDLQNPCNSVPSQKTCSSESYELEDRFLFVTVRKSELFGLKWKQFFMIVQFLPSSDP</sequence>
<dbReference type="Proteomes" id="UP000828941">
    <property type="component" value="Chromosome 6"/>
</dbReference>
<proteinExistence type="predicted"/>
<comment type="caution">
    <text evidence="1">The sequence shown here is derived from an EMBL/GenBank/DDBJ whole genome shotgun (WGS) entry which is preliminary data.</text>
</comment>
<gene>
    <name evidence="1" type="ORF">L6164_016533</name>
</gene>
<protein>
    <submittedName>
        <fullName evidence="1">Uncharacterized protein</fullName>
    </submittedName>
</protein>
<evidence type="ECO:0000313" key="2">
    <source>
        <dbReference type="Proteomes" id="UP000828941"/>
    </source>
</evidence>